<dbReference type="GO" id="GO:0043484">
    <property type="term" value="P:regulation of RNA splicing"/>
    <property type="evidence" value="ECO:0007669"/>
    <property type="project" value="TreeGrafter"/>
</dbReference>
<evidence type="ECO:0000313" key="8">
    <source>
        <dbReference type="EMBL" id="NOV44452.1"/>
    </source>
</evidence>
<evidence type="ECO:0000256" key="2">
    <source>
        <dbReference type="ARBA" id="ARBA00022737"/>
    </source>
</evidence>
<dbReference type="PROSITE" id="PS50103">
    <property type="entry name" value="ZF_C3H1"/>
    <property type="match status" value="2"/>
</dbReference>
<reference evidence="8" key="1">
    <citation type="submission" date="2020-03" db="EMBL/GenBank/DDBJ databases">
        <title>Transcriptomic Profiling of the Digestive Tract of the Rat Flea, Xenopsylla cheopis, Following Blood Feeding and Infection with Yersinia pestis.</title>
        <authorList>
            <person name="Bland D.M."/>
            <person name="Martens C.A."/>
            <person name="Virtaneva K."/>
            <person name="Kanakabandi K."/>
            <person name="Long D."/>
            <person name="Rosenke R."/>
            <person name="Saturday G.A."/>
            <person name="Hoyt F.H."/>
            <person name="Bruno D.P."/>
            <person name="Ribeiro J.M.C."/>
            <person name="Hinnebusch J."/>
        </authorList>
    </citation>
    <scope>NUCLEOTIDE SEQUENCE</scope>
</reference>
<keyword evidence="4 5" id="KW-0862">Zinc</keyword>
<accession>A0A6M2DE27</accession>
<organism evidence="8">
    <name type="scientific">Xenopsylla cheopis</name>
    <name type="common">Oriental rat flea</name>
    <name type="synonym">Pulex cheopis</name>
    <dbReference type="NCBI Taxonomy" id="163159"/>
    <lineage>
        <taxon>Eukaryota</taxon>
        <taxon>Metazoa</taxon>
        <taxon>Ecdysozoa</taxon>
        <taxon>Arthropoda</taxon>
        <taxon>Hexapoda</taxon>
        <taxon>Insecta</taxon>
        <taxon>Pterygota</taxon>
        <taxon>Neoptera</taxon>
        <taxon>Endopterygota</taxon>
        <taxon>Siphonaptera</taxon>
        <taxon>Pulicidae</taxon>
        <taxon>Xenopsyllinae</taxon>
        <taxon>Xenopsylla</taxon>
    </lineage>
</organism>
<dbReference type="PANTHER" id="PTHR12675:SF6">
    <property type="entry name" value="ZINC FINGER CCCH DOMAIN-CONTAINING PROTEIN 10"/>
    <property type="match status" value="1"/>
</dbReference>
<dbReference type="Gene3D" id="3.30.1370.210">
    <property type="match status" value="1"/>
</dbReference>
<feature type="zinc finger region" description="C3H1-type" evidence="5">
    <location>
        <begin position="95"/>
        <end position="122"/>
    </location>
</feature>
<dbReference type="InterPro" id="IPR000571">
    <property type="entry name" value="Znf_CCCH"/>
</dbReference>
<keyword evidence="3 5" id="KW-0863">Zinc-finger</keyword>
<evidence type="ECO:0000256" key="1">
    <source>
        <dbReference type="ARBA" id="ARBA00022723"/>
    </source>
</evidence>
<dbReference type="AlphaFoldDB" id="A0A6M2DE27"/>
<evidence type="ECO:0000256" key="6">
    <source>
        <dbReference type="SAM" id="Coils"/>
    </source>
</evidence>
<dbReference type="EMBL" id="GIIL01000726">
    <property type="protein sequence ID" value="NOV44452.1"/>
    <property type="molecule type" value="Transcribed_RNA"/>
</dbReference>
<dbReference type="GO" id="GO:0008270">
    <property type="term" value="F:zinc ion binding"/>
    <property type="evidence" value="ECO:0007669"/>
    <property type="project" value="UniProtKB-KW"/>
</dbReference>
<keyword evidence="1 5" id="KW-0479">Metal-binding</keyword>
<feature type="domain" description="C3H1-type" evidence="7">
    <location>
        <begin position="95"/>
        <end position="122"/>
    </location>
</feature>
<name>A0A6M2DE27_XENCH</name>
<dbReference type="SMART" id="SM00356">
    <property type="entry name" value="ZnF_C3H1"/>
    <property type="match status" value="3"/>
</dbReference>
<feature type="domain" description="C3H1-type" evidence="7">
    <location>
        <begin position="15"/>
        <end position="41"/>
    </location>
</feature>
<feature type="zinc finger region" description="C3H1-type" evidence="5">
    <location>
        <begin position="15"/>
        <end position="41"/>
    </location>
</feature>
<evidence type="ECO:0000256" key="5">
    <source>
        <dbReference type="PROSITE-ProRule" id="PRU00723"/>
    </source>
</evidence>
<evidence type="ECO:0000256" key="4">
    <source>
        <dbReference type="ARBA" id="ARBA00022833"/>
    </source>
</evidence>
<proteinExistence type="predicted"/>
<evidence type="ECO:0000259" key="7">
    <source>
        <dbReference type="PROSITE" id="PS50103"/>
    </source>
</evidence>
<sequence length="470" mass="52047">MSTSEEITENSGETGGDGKICRDFQRGVCRRQQCKFKHEISTTPSEGVMFCHDFQNRTCSRINCKFLHYSVADEMFFRINGYLPHEAENILHDRGKGGPVCKDYILGTCRRRKECKFRHITYAQFKEEKGYMDKGFENRVHNLSHNNPVFNGFHDESITLGSSWRHSNGRSVRPEKTNSRYINYKLDTNEINSHNGTLYQMQDGSNYDSCSDSRVIRNDYTITSAGYNTYEPPTKKRFYEDKTSAFYNRIPLDEQNIMLRKQVEELRKQVSDLTATNEFLLEQNAQLRIGGSRQGNVTAVTVPAVTITNTTVPPTTQPQPQVIRTVTASVATVPVSIGAVSMAPVQVAAPIVSMATPQTQIIANSAPIAIASNSQQLALAQQSLTGPATATNQIIASSTQQQILASNTQLTISNAQPTGQQILTPIGGPGQQLAMAQQGLAHNTSQAMAMSNASQPIISYPIMTQSILPH</sequence>
<dbReference type="PANTHER" id="PTHR12675">
    <property type="entry name" value="MUSCLEBLIND-LIKE PROTEIN"/>
    <property type="match status" value="1"/>
</dbReference>
<evidence type="ECO:0000256" key="3">
    <source>
        <dbReference type="ARBA" id="ARBA00022771"/>
    </source>
</evidence>
<dbReference type="GO" id="GO:0003723">
    <property type="term" value="F:RNA binding"/>
    <property type="evidence" value="ECO:0007669"/>
    <property type="project" value="TreeGrafter"/>
</dbReference>
<protein>
    <submittedName>
        <fullName evidence="8">Putative zinc finger ccch domain-containing protein 10-like solenopsis invicta</fullName>
    </submittedName>
</protein>
<feature type="coiled-coil region" evidence="6">
    <location>
        <begin position="256"/>
        <end position="283"/>
    </location>
</feature>
<keyword evidence="2" id="KW-0677">Repeat</keyword>
<keyword evidence="6" id="KW-0175">Coiled coil</keyword>